<sequence>MIESGSNRDKIEMTDRFLPADHRRRVQASTVPLAGFESARSIRERTDGVCRRRPAVEPGRRSLTSASHSITPRVVLTSATELCVSPDQSNRPHRARLLAASVVVDEEQE</sequence>
<evidence type="ECO:0000313" key="2">
    <source>
        <dbReference type="WBParaSite" id="PSAMB.scaffold272size59799.g3999.t1"/>
    </source>
</evidence>
<protein>
    <submittedName>
        <fullName evidence="2">Uncharacterized protein</fullName>
    </submittedName>
</protein>
<keyword evidence="1" id="KW-1185">Reference proteome</keyword>
<proteinExistence type="predicted"/>
<dbReference type="Proteomes" id="UP000887566">
    <property type="component" value="Unplaced"/>
</dbReference>
<accession>A0A914VZQ1</accession>
<evidence type="ECO:0000313" key="1">
    <source>
        <dbReference type="Proteomes" id="UP000887566"/>
    </source>
</evidence>
<dbReference type="WBParaSite" id="PSAMB.scaffold272size59799.g3999.t1">
    <property type="protein sequence ID" value="PSAMB.scaffold272size59799.g3999.t1"/>
    <property type="gene ID" value="PSAMB.scaffold272size59799.g3999"/>
</dbReference>
<name>A0A914VZQ1_9BILA</name>
<dbReference type="AlphaFoldDB" id="A0A914VZQ1"/>
<organism evidence="1 2">
    <name type="scientific">Plectus sambesii</name>
    <dbReference type="NCBI Taxonomy" id="2011161"/>
    <lineage>
        <taxon>Eukaryota</taxon>
        <taxon>Metazoa</taxon>
        <taxon>Ecdysozoa</taxon>
        <taxon>Nematoda</taxon>
        <taxon>Chromadorea</taxon>
        <taxon>Plectida</taxon>
        <taxon>Plectina</taxon>
        <taxon>Plectoidea</taxon>
        <taxon>Plectidae</taxon>
        <taxon>Plectus</taxon>
    </lineage>
</organism>
<reference evidence="2" key="1">
    <citation type="submission" date="2022-11" db="UniProtKB">
        <authorList>
            <consortium name="WormBaseParasite"/>
        </authorList>
    </citation>
    <scope>IDENTIFICATION</scope>
</reference>